<dbReference type="InterPro" id="IPR016865">
    <property type="entry name" value="RclC"/>
</dbReference>
<dbReference type="PANTHER" id="PTHR40106:SF1">
    <property type="entry name" value="INNER MEMBRANE PROTEIN RCLC"/>
    <property type="match status" value="1"/>
</dbReference>
<dbReference type="EMBL" id="CP034433">
    <property type="protein sequence ID" value="AZN35255.1"/>
    <property type="molecule type" value="Genomic_DNA"/>
</dbReference>
<dbReference type="AlphaFoldDB" id="A0A3S8ZP41"/>
<organism evidence="2 3">
    <name type="scientific">Iodobacter ciconiae</name>
    <dbReference type="NCBI Taxonomy" id="2496266"/>
    <lineage>
        <taxon>Bacteria</taxon>
        <taxon>Pseudomonadati</taxon>
        <taxon>Pseudomonadota</taxon>
        <taxon>Betaproteobacteria</taxon>
        <taxon>Neisseriales</taxon>
        <taxon>Chitinibacteraceae</taxon>
        <taxon>Iodobacter</taxon>
    </lineage>
</organism>
<dbReference type="PANTHER" id="PTHR40106">
    <property type="entry name" value="INNER MEMBRANE PROTEIN RCLC"/>
    <property type="match status" value="1"/>
</dbReference>
<feature type="transmembrane region" description="Helical" evidence="1">
    <location>
        <begin position="12"/>
        <end position="32"/>
    </location>
</feature>
<dbReference type="GO" id="GO:1901530">
    <property type="term" value="P:response to hypochlorite"/>
    <property type="evidence" value="ECO:0007669"/>
    <property type="project" value="TreeGrafter"/>
</dbReference>
<sequence>MHTKNQPQHELGYLIGLAGVIATLLWIGIFKYTPTEAMQIKPLIENHPFMSWMYQIFSVQFVSGLIGTFEIITAFMLIVSIKKPVVGYYAGIIASFIFVVTLSFILTTPGSFKVVDGVPLTDFFLFKDIVFLGITLITVQKGYQARQHA</sequence>
<dbReference type="Pfam" id="PF04224">
    <property type="entry name" value="DUF417"/>
    <property type="match status" value="1"/>
</dbReference>
<feature type="transmembrane region" description="Helical" evidence="1">
    <location>
        <begin position="52"/>
        <end position="79"/>
    </location>
</feature>
<proteinExistence type="predicted"/>
<dbReference type="PIRSF" id="PIRSF028065">
    <property type="entry name" value="UCP028065"/>
    <property type="match status" value="1"/>
</dbReference>
<dbReference type="RefSeq" id="WP_125971229.1">
    <property type="nucleotide sequence ID" value="NZ_CP034433.1"/>
</dbReference>
<dbReference type="KEGG" id="iod:EJO50_01375"/>
<dbReference type="Proteomes" id="UP000282438">
    <property type="component" value="Chromosome"/>
</dbReference>
<evidence type="ECO:0000313" key="3">
    <source>
        <dbReference type="Proteomes" id="UP000282438"/>
    </source>
</evidence>
<evidence type="ECO:0000313" key="2">
    <source>
        <dbReference type="EMBL" id="AZN35255.1"/>
    </source>
</evidence>
<evidence type="ECO:0000256" key="1">
    <source>
        <dbReference type="SAM" id="Phobius"/>
    </source>
</evidence>
<dbReference type="GO" id="GO:0005886">
    <property type="term" value="C:plasma membrane"/>
    <property type="evidence" value="ECO:0007669"/>
    <property type="project" value="TreeGrafter"/>
</dbReference>
<keyword evidence="1" id="KW-0472">Membrane</keyword>
<reference evidence="2 3" key="1">
    <citation type="submission" date="2018-12" db="EMBL/GenBank/DDBJ databases">
        <title>Complete genome sequence of Iodobacter sp. H11R3.</title>
        <authorList>
            <person name="Bae J.-W."/>
        </authorList>
    </citation>
    <scope>NUCLEOTIDE SEQUENCE [LARGE SCALE GENOMIC DNA]</scope>
    <source>
        <strain evidence="2 3">H11R3</strain>
    </source>
</reference>
<keyword evidence="1" id="KW-0812">Transmembrane</keyword>
<protein>
    <submittedName>
        <fullName evidence="2">DUF417 family protein</fullName>
    </submittedName>
</protein>
<dbReference type="InterPro" id="IPR007339">
    <property type="entry name" value="RclC-like"/>
</dbReference>
<keyword evidence="3" id="KW-1185">Reference proteome</keyword>
<feature type="transmembrane region" description="Helical" evidence="1">
    <location>
        <begin position="86"/>
        <end position="106"/>
    </location>
</feature>
<name>A0A3S8ZP41_9NEIS</name>
<keyword evidence="1" id="KW-1133">Transmembrane helix</keyword>
<dbReference type="OrthoDB" id="1118972at2"/>
<gene>
    <name evidence="2" type="ORF">EJO50_01375</name>
</gene>
<accession>A0A3S8ZP41</accession>
<feature type="transmembrane region" description="Helical" evidence="1">
    <location>
        <begin position="118"/>
        <end position="139"/>
    </location>
</feature>